<accession>A0A4S3M3J1</accession>
<keyword evidence="1" id="KW-0805">Transcription regulation</keyword>
<dbReference type="PANTHER" id="PTHR33154">
    <property type="entry name" value="TRANSCRIPTIONAL REGULATOR, ARSR FAMILY"/>
    <property type="match status" value="1"/>
</dbReference>
<feature type="domain" description="HTH arsR-type" evidence="4">
    <location>
        <begin position="8"/>
        <end position="106"/>
    </location>
</feature>
<evidence type="ECO:0000259" key="4">
    <source>
        <dbReference type="PROSITE" id="PS50987"/>
    </source>
</evidence>
<dbReference type="Proteomes" id="UP000305939">
    <property type="component" value="Unassembled WGS sequence"/>
</dbReference>
<dbReference type="InterPro" id="IPR036388">
    <property type="entry name" value="WH-like_DNA-bd_sf"/>
</dbReference>
<dbReference type="EMBL" id="SSMC01000001">
    <property type="protein sequence ID" value="THD69643.1"/>
    <property type="molecule type" value="Genomic_DNA"/>
</dbReference>
<dbReference type="OrthoDB" id="9800049at2"/>
<dbReference type="InterPro" id="IPR051081">
    <property type="entry name" value="HTH_MetalResp_TranReg"/>
</dbReference>
<dbReference type="InterPro" id="IPR011991">
    <property type="entry name" value="ArsR-like_HTH"/>
</dbReference>
<dbReference type="Gene3D" id="1.10.10.10">
    <property type="entry name" value="Winged helix-like DNA-binding domain superfamily/Winged helix DNA-binding domain"/>
    <property type="match status" value="1"/>
</dbReference>
<name>A0A4S3M3J1_9FLAO</name>
<dbReference type="SMART" id="SM00418">
    <property type="entry name" value="HTH_ARSR"/>
    <property type="match status" value="1"/>
</dbReference>
<reference evidence="5 6" key="1">
    <citation type="submission" date="2019-04" db="EMBL/GenBank/DDBJ databases">
        <title>Draft genome sequence of Robertkochia marina CC-AMO-30D.</title>
        <authorList>
            <person name="Hameed A."/>
            <person name="Lin S.-Y."/>
            <person name="Shahina M."/>
            <person name="Lai W.-A."/>
            <person name="Young C.-C."/>
        </authorList>
    </citation>
    <scope>NUCLEOTIDE SEQUENCE [LARGE SCALE GENOMIC DNA]</scope>
    <source>
        <strain evidence="5 6">CC-AMO-30D</strain>
    </source>
</reference>
<sequence length="107" mass="12383">MGHTKRMAHTLEQNQLAELFKAFGHPARIAILQYISTQPDSICTDMVEEIDLAQSTISQHLIELKKTGIIEGKAYGKKMYYRINIDKLYEVKQVLNHFLNTTHENCY</sequence>
<keyword evidence="6" id="KW-1185">Reference proteome</keyword>
<keyword evidence="2" id="KW-0238">DNA-binding</keyword>
<dbReference type="PANTHER" id="PTHR33154:SF15">
    <property type="entry name" value="REGULATORY PROTEIN ARSR"/>
    <property type="match status" value="1"/>
</dbReference>
<dbReference type="GO" id="GO:0003700">
    <property type="term" value="F:DNA-binding transcription factor activity"/>
    <property type="evidence" value="ECO:0007669"/>
    <property type="project" value="InterPro"/>
</dbReference>
<dbReference type="InterPro" id="IPR001845">
    <property type="entry name" value="HTH_ArsR_DNA-bd_dom"/>
</dbReference>
<evidence type="ECO:0000256" key="1">
    <source>
        <dbReference type="ARBA" id="ARBA00023015"/>
    </source>
</evidence>
<dbReference type="PRINTS" id="PR00778">
    <property type="entry name" value="HTHARSR"/>
</dbReference>
<evidence type="ECO:0000313" key="5">
    <source>
        <dbReference type="EMBL" id="THD69643.1"/>
    </source>
</evidence>
<dbReference type="InterPro" id="IPR036390">
    <property type="entry name" value="WH_DNA-bd_sf"/>
</dbReference>
<dbReference type="AlphaFoldDB" id="A0A4S3M3J1"/>
<gene>
    <name evidence="5" type="ORF">E7Z59_04770</name>
</gene>
<dbReference type="Pfam" id="PF01022">
    <property type="entry name" value="HTH_5"/>
    <property type="match status" value="1"/>
</dbReference>
<dbReference type="RefSeq" id="WP_136335133.1">
    <property type="nucleotide sequence ID" value="NZ_QXMP01000002.1"/>
</dbReference>
<organism evidence="5 6">
    <name type="scientific">Robertkochia marina</name>
    <dbReference type="NCBI Taxonomy" id="1227945"/>
    <lineage>
        <taxon>Bacteria</taxon>
        <taxon>Pseudomonadati</taxon>
        <taxon>Bacteroidota</taxon>
        <taxon>Flavobacteriia</taxon>
        <taxon>Flavobacteriales</taxon>
        <taxon>Flavobacteriaceae</taxon>
        <taxon>Robertkochia</taxon>
    </lineage>
</organism>
<dbReference type="GO" id="GO:0003677">
    <property type="term" value="F:DNA binding"/>
    <property type="evidence" value="ECO:0007669"/>
    <property type="project" value="UniProtKB-KW"/>
</dbReference>
<evidence type="ECO:0000313" key="6">
    <source>
        <dbReference type="Proteomes" id="UP000305939"/>
    </source>
</evidence>
<dbReference type="NCBIfam" id="NF033788">
    <property type="entry name" value="HTH_metalloreg"/>
    <property type="match status" value="1"/>
</dbReference>
<evidence type="ECO:0000256" key="2">
    <source>
        <dbReference type="ARBA" id="ARBA00023125"/>
    </source>
</evidence>
<evidence type="ECO:0000256" key="3">
    <source>
        <dbReference type="ARBA" id="ARBA00023163"/>
    </source>
</evidence>
<dbReference type="SUPFAM" id="SSF46785">
    <property type="entry name" value="Winged helix' DNA-binding domain"/>
    <property type="match status" value="1"/>
</dbReference>
<comment type="caution">
    <text evidence="5">The sequence shown here is derived from an EMBL/GenBank/DDBJ whole genome shotgun (WGS) entry which is preliminary data.</text>
</comment>
<keyword evidence="3" id="KW-0804">Transcription</keyword>
<dbReference type="PROSITE" id="PS50987">
    <property type="entry name" value="HTH_ARSR_2"/>
    <property type="match status" value="1"/>
</dbReference>
<proteinExistence type="predicted"/>
<protein>
    <submittedName>
        <fullName evidence="5">ArsR family transcriptional regulator</fullName>
    </submittedName>
</protein>
<dbReference type="CDD" id="cd00090">
    <property type="entry name" value="HTH_ARSR"/>
    <property type="match status" value="1"/>
</dbReference>